<organism evidence="3 4">
    <name type="scientific">Stenotrophomonas geniculata N1</name>
    <dbReference type="NCBI Taxonomy" id="1167641"/>
    <lineage>
        <taxon>Bacteria</taxon>
        <taxon>Pseudomonadati</taxon>
        <taxon>Pseudomonadota</taxon>
        <taxon>Gammaproteobacteria</taxon>
        <taxon>Lysobacterales</taxon>
        <taxon>Lysobacteraceae</taxon>
        <taxon>Stenotrophomonas</taxon>
    </lineage>
</organism>
<dbReference type="Gene3D" id="1.10.1660.10">
    <property type="match status" value="1"/>
</dbReference>
<protein>
    <submittedName>
        <fullName evidence="3">MerR family transcriptional regulator</fullName>
    </submittedName>
</protein>
<keyword evidence="1" id="KW-0238">DNA-binding</keyword>
<evidence type="ECO:0000313" key="4">
    <source>
        <dbReference type="Proteomes" id="UP000036890"/>
    </source>
</evidence>
<evidence type="ECO:0000313" key="3">
    <source>
        <dbReference type="EMBL" id="KOE99955.1"/>
    </source>
</evidence>
<evidence type="ECO:0000259" key="2">
    <source>
        <dbReference type="PROSITE" id="PS50937"/>
    </source>
</evidence>
<dbReference type="SMART" id="SM00422">
    <property type="entry name" value="HTH_MERR"/>
    <property type="match status" value="1"/>
</dbReference>
<sequence>MRELDIGEVVKRSGVPASTLRYYEQLGLLQALGRRGLRRQYDEQVLERLALIGLGQAAGMSLQQIGASLPPQRGCISLDREALLAQADVLQRHITQLQRVRRHLQRAAACPEAQDARQCGSFRKLLRAQQRMAGG</sequence>
<dbReference type="PANTHER" id="PTHR30204">
    <property type="entry name" value="REDOX-CYCLING DRUG-SENSING TRANSCRIPTIONAL ACTIVATOR SOXR"/>
    <property type="match status" value="1"/>
</dbReference>
<evidence type="ECO:0000256" key="1">
    <source>
        <dbReference type="ARBA" id="ARBA00023125"/>
    </source>
</evidence>
<dbReference type="OrthoDB" id="9802944at2"/>
<dbReference type="GO" id="GO:0003677">
    <property type="term" value="F:DNA binding"/>
    <property type="evidence" value="ECO:0007669"/>
    <property type="project" value="UniProtKB-KW"/>
</dbReference>
<dbReference type="PROSITE" id="PS50937">
    <property type="entry name" value="HTH_MERR_2"/>
    <property type="match status" value="1"/>
</dbReference>
<dbReference type="SUPFAM" id="SSF46955">
    <property type="entry name" value="Putative DNA-binding domain"/>
    <property type="match status" value="1"/>
</dbReference>
<dbReference type="InterPro" id="IPR047057">
    <property type="entry name" value="MerR_fam"/>
</dbReference>
<dbReference type="InterPro" id="IPR000551">
    <property type="entry name" value="MerR-type_HTH_dom"/>
</dbReference>
<dbReference type="EMBL" id="AJLO02000015">
    <property type="protein sequence ID" value="KOE99955.1"/>
    <property type="molecule type" value="Genomic_DNA"/>
</dbReference>
<dbReference type="GO" id="GO:0003700">
    <property type="term" value="F:DNA-binding transcription factor activity"/>
    <property type="evidence" value="ECO:0007669"/>
    <property type="project" value="InterPro"/>
</dbReference>
<feature type="domain" description="HTH merR-type" evidence="2">
    <location>
        <begin position="3"/>
        <end position="71"/>
    </location>
</feature>
<comment type="caution">
    <text evidence="3">The sequence shown here is derived from an EMBL/GenBank/DDBJ whole genome shotgun (WGS) entry which is preliminary data.</text>
</comment>
<dbReference type="PANTHER" id="PTHR30204:SF97">
    <property type="entry name" value="MERR FAMILY REGULATORY PROTEIN"/>
    <property type="match status" value="1"/>
</dbReference>
<gene>
    <name evidence="3" type="ORF">W7K_06325</name>
</gene>
<dbReference type="Pfam" id="PF13411">
    <property type="entry name" value="MerR_1"/>
    <property type="match status" value="1"/>
</dbReference>
<dbReference type="AlphaFoldDB" id="A0A0L8ACC2"/>
<reference evidence="3 4" key="1">
    <citation type="journal article" date="2012" name="J. Bacteriol.">
        <title>Genome sequence of a novel nicotine-degrading strain, Pseudomonas geniculata N1.</title>
        <authorList>
            <person name="Tang H."/>
            <person name="Yu H."/>
            <person name="Tai C."/>
            <person name="Huang K."/>
            <person name="Liu Y."/>
            <person name="Wang L."/>
            <person name="Yao Y."/>
            <person name="Wu G."/>
            <person name="Xu P."/>
        </authorList>
    </citation>
    <scope>NUCLEOTIDE SEQUENCE [LARGE SCALE GENOMIC DNA]</scope>
    <source>
        <strain evidence="3 4">N1</strain>
    </source>
</reference>
<accession>A0A0L8ACC2</accession>
<dbReference type="PRINTS" id="PR00040">
    <property type="entry name" value="HTHMERR"/>
</dbReference>
<dbReference type="RefSeq" id="WP_010485157.1">
    <property type="nucleotide sequence ID" value="NZ_AJLO02000015.1"/>
</dbReference>
<name>A0A0L8ACC2_9GAMM</name>
<proteinExistence type="predicted"/>
<dbReference type="InterPro" id="IPR009061">
    <property type="entry name" value="DNA-bd_dom_put_sf"/>
</dbReference>
<dbReference type="Proteomes" id="UP000036890">
    <property type="component" value="Unassembled WGS sequence"/>
</dbReference>